<evidence type="ECO:0000256" key="8">
    <source>
        <dbReference type="ARBA" id="ARBA00022490"/>
    </source>
</evidence>
<comment type="caution">
    <text evidence="18">The sequence shown here is derived from an EMBL/GenBank/DDBJ whole genome shotgun (WGS) entry which is preliminary data.</text>
</comment>
<keyword evidence="14" id="KW-0805">Transcription regulation</keyword>
<evidence type="ECO:0000256" key="7">
    <source>
        <dbReference type="ARBA" id="ARBA00012161"/>
    </source>
</evidence>
<keyword evidence="11 18" id="KW-0378">Hydrolase</keyword>
<evidence type="ECO:0000256" key="17">
    <source>
        <dbReference type="ARBA" id="ARBA00025148"/>
    </source>
</evidence>
<dbReference type="GO" id="GO:0046872">
    <property type="term" value="F:metal ion binding"/>
    <property type="evidence" value="ECO:0007669"/>
    <property type="project" value="UniProtKB-KW"/>
</dbReference>
<dbReference type="InterPro" id="IPR036397">
    <property type="entry name" value="RNaseH_sf"/>
</dbReference>
<dbReference type="EMBL" id="MNCJ02000322">
    <property type="protein sequence ID" value="KAF5798905.1"/>
    <property type="molecule type" value="Genomic_DNA"/>
</dbReference>
<dbReference type="GO" id="GO:0030015">
    <property type="term" value="C:CCR4-NOT core complex"/>
    <property type="evidence" value="ECO:0000318"/>
    <property type="project" value="GO_Central"/>
</dbReference>
<dbReference type="GO" id="GO:0003723">
    <property type="term" value="F:RNA binding"/>
    <property type="evidence" value="ECO:0007669"/>
    <property type="project" value="UniProtKB-KW"/>
</dbReference>
<keyword evidence="16" id="KW-0539">Nucleus</keyword>
<dbReference type="AlphaFoldDB" id="A0A9K3NGH6"/>
<proteinExistence type="inferred from homology"/>
<comment type="similarity">
    <text evidence="5">Belongs to the CAF1 family.</text>
</comment>
<evidence type="ECO:0000256" key="2">
    <source>
        <dbReference type="ARBA" id="ARBA00001968"/>
    </source>
</evidence>
<keyword evidence="12" id="KW-0269">Exonuclease</keyword>
<keyword evidence="15" id="KW-0804">Transcription</keyword>
<dbReference type="EC" id="3.1.13.4" evidence="7"/>
<evidence type="ECO:0000256" key="14">
    <source>
        <dbReference type="ARBA" id="ARBA00023015"/>
    </source>
</evidence>
<reference evidence="18" key="2">
    <citation type="submission" date="2020-06" db="EMBL/GenBank/DDBJ databases">
        <title>Helianthus annuus Genome sequencing and assembly Release 2.</title>
        <authorList>
            <person name="Gouzy J."/>
            <person name="Langlade N."/>
            <person name="Munos S."/>
        </authorList>
    </citation>
    <scope>NUCLEOTIDE SEQUENCE</scope>
    <source>
        <tissue evidence="18">Leaves</tissue>
    </source>
</reference>
<dbReference type="PANTHER" id="PTHR10797">
    <property type="entry name" value="CCR4-NOT TRANSCRIPTION COMPLEX SUBUNIT"/>
    <property type="match status" value="1"/>
</dbReference>
<evidence type="ECO:0000256" key="12">
    <source>
        <dbReference type="ARBA" id="ARBA00022839"/>
    </source>
</evidence>
<sequence>MALMCYILLKKIQIIIMSNCVDKTITIREVWSHNLQSEFDMIRSIIDRYPYISMDTEFLGVVYHRSHKHCRPSYHYQLLKSNVDVLNLIQLGLTLSDSSGNLPFIHGSRQRYIWQFNFYDFDVTRDAHAPESIELLRNQGIDFDRNRVDGVDSVEFAELMMSFGLVCNESVSWVTFHSAYDFGYLLKILTRRRLSDGLPEFLESSKVFFGDHVYDVKHLITHMQPRNHVHISKIVPRQTKN</sequence>
<evidence type="ECO:0000256" key="5">
    <source>
        <dbReference type="ARBA" id="ARBA00008372"/>
    </source>
</evidence>
<evidence type="ECO:0000256" key="15">
    <source>
        <dbReference type="ARBA" id="ARBA00023163"/>
    </source>
</evidence>
<gene>
    <name evidence="18" type="ORF">HanXRQr2_Chr07g0298441</name>
</gene>
<reference evidence="18" key="1">
    <citation type="journal article" date="2017" name="Nature">
        <title>The sunflower genome provides insights into oil metabolism, flowering and Asterid evolution.</title>
        <authorList>
            <person name="Badouin H."/>
            <person name="Gouzy J."/>
            <person name="Grassa C.J."/>
            <person name="Murat F."/>
            <person name="Staton S.E."/>
            <person name="Cottret L."/>
            <person name="Lelandais-Briere C."/>
            <person name="Owens G.L."/>
            <person name="Carrere S."/>
            <person name="Mayjonade B."/>
            <person name="Legrand L."/>
            <person name="Gill N."/>
            <person name="Kane N.C."/>
            <person name="Bowers J.E."/>
            <person name="Hubner S."/>
            <person name="Bellec A."/>
            <person name="Berard A."/>
            <person name="Berges H."/>
            <person name="Blanchet N."/>
            <person name="Boniface M.C."/>
            <person name="Brunel D."/>
            <person name="Catrice O."/>
            <person name="Chaidir N."/>
            <person name="Claudel C."/>
            <person name="Donnadieu C."/>
            <person name="Faraut T."/>
            <person name="Fievet G."/>
            <person name="Helmstetter N."/>
            <person name="King M."/>
            <person name="Knapp S.J."/>
            <person name="Lai Z."/>
            <person name="Le Paslier M.C."/>
            <person name="Lippi Y."/>
            <person name="Lorenzon L."/>
            <person name="Mandel J.R."/>
            <person name="Marage G."/>
            <person name="Marchand G."/>
            <person name="Marquand E."/>
            <person name="Bret-Mestries E."/>
            <person name="Morien E."/>
            <person name="Nambeesan S."/>
            <person name="Nguyen T."/>
            <person name="Pegot-Espagnet P."/>
            <person name="Pouilly N."/>
            <person name="Raftis F."/>
            <person name="Sallet E."/>
            <person name="Schiex T."/>
            <person name="Thomas J."/>
            <person name="Vandecasteele C."/>
            <person name="Vares D."/>
            <person name="Vear F."/>
            <person name="Vautrin S."/>
            <person name="Crespi M."/>
            <person name="Mangin B."/>
            <person name="Burke J.M."/>
            <person name="Salse J."/>
            <person name="Munos S."/>
            <person name="Vincourt P."/>
            <person name="Rieseberg L.H."/>
            <person name="Langlade N.B."/>
        </authorList>
    </citation>
    <scope>NUCLEOTIDE SEQUENCE</scope>
    <source>
        <tissue evidence="18">Leaves</tissue>
    </source>
</reference>
<dbReference type="InterPro" id="IPR006941">
    <property type="entry name" value="RNase_CAF1"/>
</dbReference>
<dbReference type="Pfam" id="PF04857">
    <property type="entry name" value="CAF1"/>
    <property type="match status" value="1"/>
</dbReference>
<evidence type="ECO:0000313" key="18">
    <source>
        <dbReference type="EMBL" id="KAF5798905.1"/>
    </source>
</evidence>
<dbReference type="GO" id="GO:0000932">
    <property type="term" value="C:P-body"/>
    <property type="evidence" value="ECO:0000318"/>
    <property type="project" value="GO_Central"/>
</dbReference>
<dbReference type="InterPro" id="IPR012337">
    <property type="entry name" value="RNaseH-like_sf"/>
</dbReference>
<keyword evidence="8" id="KW-0963">Cytoplasm</keyword>
<evidence type="ECO:0000256" key="10">
    <source>
        <dbReference type="ARBA" id="ARBA00022723"/>
    </source>
</evidence>
<evidence type="ECO:0000256" key="13">
    <source>
        <dbReference type="ARBA" id="ARBA00022884"/>
    </source>
</evidence>
<dbReference type="Gene3D" id="3.30.420.10">
    <property type="entry name" value="Ribonuclease H-like superfamily/Ribonuclease H"/>
    <property type="match status" value="1"/>
</dbReference>
<dbReference type="GO" id="GO:0004535">
    <property type="term" value="F:poly(A)-specific ribonuclease activity"/>
    <property type="evidence" value="ECO:0000318"/>
    <property type="project" value="GO_Central"/>
</dbReference>
<comment type="cofactor">
    <cofactor evidence="2">
        <name>a divalent metal cation</name>
        <dbReference type="ChEBI" id="CHEBI:60240"/>
    </cofactor>
</comment>
<evidence type="ECO:0000256" key="11">
    <source>
        <dbReference type="ARBA" id="ARBA00022801"/>
    </source>
</evidence>
<dbReference type="GO" id="GO:0000288">
    <property type="term" value="P:nuclear-transcribed mRNA catabolic process, deadenylation-dependent decay"/>
    <property type="evidence" value="ECO:0000318"/>
    <property type="project" value="GO_Central"/>
</dbReference>
<evidence type="ECO:0000256" key="3">
    <source>
        <dbReference type="ARBA" id="ARBA00004123"/>
    </source>
</evidence>
<comment type="function">
    <text evidence="17">Ubiquitous transcription factor required for a diverse set of processes. It is a component of the CCR4 complex involved in the control of gene expression.</text>
</comment>
<dbReference type="GO" id="GO:0005634">
    <property type="term" value="C:nucleus"/>
    <property type="evidence" value="ECO:0007669"/>
    <property type="project" value="UniProtKB-SubCell"/>
</dbReference>
<dbReference type="Gramene" id="mRNA:HanXRQr2_Chr07g0298441">
    <property type="protein sequence ID" value="CDS:HanXRQr2_Chr07g0298441.1"/>
    <property type="gene ID" value="HanXRQr2_Chr07g0298441"/>
</dbReference>
<keyword evidence="19" id="KW-1185">Reference proteome</keyword>
<evidence type="ECO:0000256" key="1">
    <source>
        <dbReference type="ARBA" id="ARBA00001663"/>
    </source>
</evidence>
<dbReference type="InterPro" id="IPR039637">
    <property type="entry name" value="CNOT7/CNOT8/Pop2"/>
</dbReference>
<evidence type="ECO:0000256" key="16">
    <source>
        <dbReference type="ARBA" id="ARBA00023242"/>
    </source>
</evidence>
<dbReference type="SUPFAM" id="SSF53098">
    <property type="entry name" value="Ribonuclease H-like"/>
    <property type="match status" value="1"/>
</dbReference>
<dbReference type="Proteomes" id="UP000215914">
    <property type="component" value="Unassembled WGS sequence"/>
</dbReference>
<evidence type="ECO:0000256" key="6">
    <source>
        <dbReference type="ARBA" id="ARBA00011757"/>
    </source>
</evidence>
<evidence type="ECO:0000256" key="9">
    <source>
        <dbReference type="ARBA" id="ARBA00022722"/>
    </source>
</evidence>
<accession>A0A9K3NGH6</accession>
<keyword evidence="10" id="KW-0479">Metal-binding</keyword>
<comment type="subcellular location">
    <subcellularLocation>
        <location evidence="4">Cytoplasm</location>
    </subcellularLocation>
    <subcellularLocation>
        <location evidence="3">Nucleus</location>
    </subcellularLocation>
</comment>
<organism evidence="18 19">
    <name type="scientific">Helianthus annuus</name>
    <name type="common">Common sunflower</name>
    <dbReference type="NCBI Taxonomy" id="4232"/>
    <lineage>
        <taxon>Eukaryota</taxon>
        <taxon>Viridiplantae</taxon>
        <taxon>Streptophyta</taxon>
        <taxon>Embryophyta</taxon>
        <taxon>Tracheophyta</taxon>
        <taxon>Spermatophyta</taxon>
        <taxon>Magnoliopsida</taxon>
        <taxon>eudicotyledons</taxon>
        <taxon>Gunneridae</taxon>
        <taxon>Pentapetalae</taxon>
        <taxon>asterids</taxon>
        <taxon>campanulids</taxon>
        <taxon>Asterales</taxon>
        <taxon>Asteraceae</taxon>
        <taxon>Asteroideae</taxon>
        <taxon>Heliantheae alliance</taxon>
        <taxon>Heliantheae</taxon>
        <taxon>Helianthus</taxon>
    </lineage>
</organism>
<keyword evidence="9" id="KW-0540">Nuclease</keyword>
<name>A0A9K3NGH6_HELAN</name>
<comment type="catalytic activity">
    <reaction evidence="1">
        <text>Exonucleolytic cleavage of poly(A) to 5'-AMP.</text>
        <dbReference type="EC" id="3.1.13.4"/>
    </reaction>
</comment>
<keyword evidence="13" id="KW-0694">RNA-binding</keyword>
<comment type="subunit">
    <text evidence="6">Component of the CCR4-NOT complex, at least composed of CRR4 and CAF1 proteins.</text>
</comment>
<evidence type="ECO:0000313" key="19">
    <source>
        <dbReference type="Proteomes" id="UP000215914"/>
    </source>
</evidence>
<evidence type="ECO:0000256" key="4">
    <source>
        <dbReference type="ARBA" id="ARBA00004496"/>
    </source>
</evidence>
<protein>
    <recommendedName>
        <fullName evidence="7">poly(A)-specific ribonuclease</fullName>
        <ecNumber evidence="7">3.1.13.4</ecNumber>
    </recommendedName>
</protein>